<dbReference type="InterPro" id="IPR013083">
    <property type="entry name" value="Znf_RING/FYVE/PHD"/>
</dbReference>
<feature type="domain" description="RING-type" evidence="4">
    <location>
        <begin position="501"/>
        <end position="546"/>
    </location>
</feature>
<dbReference type="SUPFAM" id="SSF57850">
    <property type="entry name" value="RING/U-box"/>
    <property type="match status" value="1"/>
</dbReference>
<dbReference type="Gene3D" id="3.30.40.10">
    <property type="entry name" value="Zinc/RING finger domain, C3HC4 (zinc finger)"/>
    <property type="match status" value="1"/>
</dbReference>
<evidence type="ECO:0000313" key="6">
    <source>
        <dbReference type="Proteomes" id="UP001160148"/>
    </source>
</evidence>
<protein>
    <recommendedName>
        <fullName evidence="4">RING-type domain-containing protein</fullName>
    </recommendedName>
</protein>
<gene>
    <name evidence="5" type="ORF">MEUPH1_LOCUS5782</name>
</gene>
<reference evidence="5 6" key="1">
    <citation type="submission" date="2023-01" db="EMBL/GenBank/DDBJ databases">
        <authorList>
            <person name="Whitehead M."/>
        </authorList>
    </citation>
    <scope>NUCLEOTIDE SEQUENCE [LARGE SCALE GENOMIC DNA]</scope>
</reference>
<dbReference type="Pfam" id="PF13920">
    <property type="entry name" value="zf-C3HC4_3"/>
    <property type="match status" value="1"/>
</dbReference>
<dbReference type="GO" id="GO:0008270">
    <property type="term" value="F:zinc ion binding"/>
    <property type="evidence" value="ECO:0007669"/>
    <property type="project" value="UniProtKB-KW"/>
</dbReference>
<dbReference type="InterPro" id="IPR001841">
    <property type="entry name" value="Znf_RING"/>
</dbReference>
<keyword evidence="1 3" id="KW-0863">Zinc-finger</keyword>
<accession>A0AAV0VZX5</accession>
<dbReference type="Proteomes" id="UP001160148">
    <property type="component" value="Unassembled WGS sequence"/>
</dbReference>
<sequence>MEHQGFIYDNNGKSKGITYYKCAKSNNFFCPGTAKKNVDGSIVELKAHTTHGRSNNDNQNLVKIFRNKLKERAMNENISLKSIYDDESERHPIAAALYPWPTADSTMRTFRRNSLPSLPQSLQELANKFENGELHRFQCCNSDIFQGCVTDSDGKQNLILACRQLIQIVLENNIIEVHADATFKVVPVNMGNQLLSIHCMIGNFSIPIAYALMEAKSRNSYQCVISFMKTNLFPQLVPETIITDYEIALRDTLLSLGTENTRVVGCWFHHNQAVWKKMKAMNHLHTINSNDHALKCLKMLMCLPLLPADKMEQGFQLIKLFATNHNVQMNDFFNYYQRYWLRSVGTNIVSVNGLPRRTNNNVESFHNSLRCTFSVTHPNLWVFLGELCKLNKNYHRAHSQLANGLQPTRNLKSKYLINSRRIKIASEQLDAGVISVWNFLVKCTYACSSYEQRQRLWALGMGDQNQPDGDNIVNDVNEIDENAEEVVEEETAQHAVNGTPCMICLVTMPGENTSQFIVIPCGHAWVCGICKDRLNNEYLIRCPMCRADVERFQRIFIN</sequence>
<evidence type="ECO:0000256" key="1">
    <source>
        <dbReference type="ARBA" id="ARBA00022771"/>
    </source>
</evidence>
<name>A0AAV0VZX5_9HEMI</name>
<dbReference type="PROSITE" id="PS50089">
    <property type="entry name" value="ZF_RING_2"/>
    <property type="match status" value="1"/>
</dbReference>
<evidence type="ECO:0000256" key="3">
    <source>
        <dbReference type="PROSITE-ProRule" id="PRU00175"/>
    </source>
</evidence>
<keyword evidence="1 3" id="KW-0479">Metal-binding</keyword>
<evidence type="ECO:0000313" key="5">
    <source>
        <dbReference type="EMBL" id="CAI6349190.1"/>
    </source>
</evidence>
<keyword evidence="2" id="KW-0862">Zinc</keyword>
<evidence type="ECO:0000259" key="4">
    <source>
        <dbReference type="PROSITE" id="PS50089"/>
    </source>
</evidence>
<dbReference type="EMBL" id="CARXXK010000001">
    <property type="protein sequence ID" value="CAI6349190.1"/>
    <property type="molecule type" value="Genomic_DNA"/>
</dbReference>
<dbReference type="AlphaFoldDB" id="A0AAV0VZX5"/>
<comment type="caution">
    <text evidence="5">The sequence shown here is derived from an EMBL/GenBank/DDBJ whole genome shotgun (WGS) entry which is preliminary data.</text>
</comment>
<evidence type="ECO:0000256" key="2">
    <source>
        <dbReference type="ARBA" id="ARBA00022833"/>
    </source>
</evidence>
<organism evidence="5 6">
    <name type="scientific">Macrosiphum euphorbiae</name>
    <name type="common">potato aphid</name>
    <dbReference type="NCBI Taxonomy" id="13131"/>
    <lineage>
        <taxon>Eukaryota</taxon>
        <taxon>Metazoa</taxon>
        <taxon>Ecdysozoa</taxon>
        <taxon>Arthropoda</taxon>
        <taxon>Hexapoda</taxon>
        <taxon>Insecta</taxon>
        <taxon>Pterygota</taxon>
        <taxon>Neoptera</taxon>
        <taxon>Paraneoptera</taxon>
        <taxon>Hemiptera</taxon>
        <taxon>Sternorrhyncha</taxon>
        <taxon>Aphidomorpha</taxon>
        <taxon>Aphidoidea</taxon>
        <taxon>Aphididae</taxon>
        <taxon>Macrosiphini</taxon>
        <taxon>Macrosiphum</taxon>
    </lineage>
</organism>
<keyword evidence="6" id="KW-1185">Reference proteome</keyword>
<proteinExistence type="predicted"/>